<sequence>MAPGRKRGATKATPAAEEPLTEYERERAQTMMRNNRVFRSLGITQLASILSNSSNAKSMGVAHEDSDPLYEPAGDEEDIEHGVVDKVPEKTVVRPTGGIRGSKRVSAGPTQQESGERVMTRKRKRDQTSEGGTSGTSTNVEDDAAPAQADEHEEGDIHEGEPNAMINQRSRGRSMGKGLERMSRGLNSKVPVVIVEGMRRPEAPMQAAKLASEGGIVLRQHMPIHPRWKDYKEDKSVLNDFVGKVSVKFSMDPNQKAVQIACSDLLRGGQRQMRHRLKKTYFDDVPASQVRTTSPLKGMTDDQWKALVEMWSSPKHKEKCLKAKVCRGQVKYPHKTGSRCYIAQAYVVKQKDKYKDAPPTAIDLFNELHCSSKTGLSEPVKEAIEQMKAIVAEPTEDGQDPKTATEAVLEILPKSKFLRNVGLEAPAPKKSATIAVHARVQELEAEVQAERQGSAALRCQIEYQQNQLEALTSKFEGTEAANQKQQGELETLKKQSEETNSLLRRLLSLNKD</sequence>
<proteinExistence type="predicted"/>
<keyword evidence="4" id="KW-1185">Reference proteome</keyword>
<accession>A0ABC8YTK0</accession>
<evidence type="ECO:0000256" key="1">
    <source>
        <dbReference type="SAM" id="Coils"/>
    </source>
</evidence>
<dbReference type="Proteomes" id="UP001497457">
    <property type="component" value="Chromosome 17b"/>
</dbReference>
<dbReference type="Pfam" id="PF03004">
    <property type="entry name" value="Transposase_24"/>
    <property type="match status" value="1"/>
</dbReference>
<dbReference type="InterPro" id="IPR004252">
    <property type="entry name" value="Probable_transposase_24"/>
</dbReference>
<evidence type="ECO:0000256" key="2">
    <source>
        <dbReference type="SAM" id="MobiDB-lite"/>
    </source>
</evidence>
<gene>
    <name evidence="3" type="ORF">URODEC1_LOCUS38106</name>
</gene>
<name>A0ABC8YTK0_9POAL</name>
<dbReference type="AlphaFoldDB" id="A0ABC8YTK0"/>
<organism evidence="3 4">
    <name type="scientific">Urochloa decumbens</name>
    <dbReference type="NCBI Taxonomy" id="240449"/>
    <lineage>
        <taxon>Eukaryota</taxon>
        <taxon>Viridiplantae</taxon>
        <taxon>Streptophyta</taxon>
        <taxon>Embryophyta</taxon>
        <taxon>Tracheophyta</taxon>
        <taxon>Spermatophyta</taxon>
        <taxon>Magnoliopsida</taxon>
        <taxon>Liliopsida</taxon>
        <taxon>Poales</taxon>
        <taxon>Poaceae</taxon>
        <taxon>PACMAD clade</taxon>
        <taxon>Panicoideae</taxon>
        <taxon>Panicodae</taxon>
        <taxon>Paniceae</taxon>
        <taxon>Melinidinae</taxon>
        <taxon>Urochloa</taxon>
    </lineage>
</organism>
<evidence type="ECO:0000313" key="4">
    <source>
        <dbReference type="Proteomes" id="UP001497457"/>
    </source>
</evidence>
<reference evidence="3" key="1">
    <citation type="submission" date="2024-10" db="EMBL/GenBank/DDBJ databases">
        <authorList>
            <person name="Ryan C."/>
        </authorList>
    </citation>
    <scope>NUCLEOTIDE SEQUENCE [LARGE SCALE GENOMIC DNA]</scope>
</reference>
<evidence type="ECO:0000313" key="3">
    <source>
        <dbReference type="EMBL" id="CAL4949963.1"/>
    </source>
</evidence>
<dbReference type="EMBL" id="OZ075127">
    <property type="protein sequence ID" value="CAL4949963.1"/>
    <property type="molecule type" value="Genomic_DNA"/>
</dbReference>
<dbReference type="PANTHER" id="PTHR33063:SF16">
    <property type="entry name" value="OS02G0241300 PROTEIN"/>
    <property type="match status" value="1"/>
</dbReference>
<feature type="coiled-coil region" evidence="1">
    <location>
        <begin position="440"/>
        <end position="502"/>
    </location>
</feature>
<protein>
    <submittedName>
        <fullName evidence="3">Uncharacterized protein</fullName>
    </submittedName>
</protein>
<dbReference type="PANTHER" id="PTHR33063">
    <property type="entry name" value="OS02G0583500 PROTEIN"/>
    <property type="match status" value="1"/>
</dbReference>
<keyword evidence="1" id="KW-0175">Coiled coil</keyword>
<feature type="region of interest" description="Disordered" evidence="2">
    <location>
        <begin position="1"/>
        <end position="21"/>
    </location>
</feature>
<feature type="compositionally biased region" description="Low complexity" evidence="2">
    <location>
        <begin position="129"/>
        <end position="138"/>
    </location>
</feature>
<feature type="region of interest" description="Disordered" evidence="2">
    <location>
        <begin position="91"/>
        <end position="179"/>
    </location>
</feature>